<reference evidence="2" key="1">
    <citation type="journal article" date="2020" name="MBio">
        <title>Horizontal gene transfer to a defensive symbiont with a reduced genome amongst a multipartite beetle microbiome.</title>
        <authorList>
            <person name="Waterworth S.C."/>
            <person name="Florez L.V."/>
            <person name="Rees E.R."/>
            <person name="Hertweck C."/>
            <person name="Kaltenpoth M."/>
            <person name="Kwan J.C."/>
        </authorList>
    </citation>
    <scope>NUCLEOTIDE SEQUENCE [LARGE SCALE GENOMIC DNA]</scope>
</reference>
<dbReference type="EMBL" id="WNDQ01000064">
    <property type="protein sequence ID" value="KAF1019110.1"/>
    <property type="molecule type" value="Genomic_DNA"/>
</dbReference>
<name>A0A7V8FLH4_9BURK</name>
<sequence>MARPQAPHHTPLAHLVWRAPGPPLRTADLADRVRAELKDVAVFAVPGCGPAARMAPGTLHGRRHAWRADAVGRAVRLDRAAGVRPAGRRCARRHGLAPLRAGLWCEQRGAAAGRGRAVHGAGLAAAQPQRGAQYALGPGAAHRGLLPDQHRPAALFRPGAVVAPVADGGHRGAAVRLAGHGAGAGGGHAACAVWRTRTDGGRARGRCRDRDEWGRAAGRGRCR</sequence>
<evidence type="ECO:0000313" key="2">
    <source>
        <dbReference type="Proteomes" id="UP000461670"/>
    </source>
</evidence>
<accession>A0A7V8FLH4</accession>
<organism evidence="1 2">
    <name type="scientific">Paracidovorax wautersii</name>
    <dbReference type="NCBI Taxonomy" id="1177982"/>
    <lineage>
        <taxon>Bacteria</taxon>
        <taxon>Pseudomonadati</taxon>
        <taxon>Pseudomonadota</taxon>
        <taxon>Betaproteobacteria</taxon>
        <taxon>Burkholderiales</taxon>
        <taxon>Comamonadaceae</taxon>
        <taxon>Paracidovorax</taxon>
    </lineage>
</organism>
<evidence type="ECO:0000313" key="1">
    <source>
        <dbReference type="EMBL" id="KAF1019110.1"/>
    </source>
</evidence>
<proteinExistence type="predicted"/>
<comment type="caution">
    <text evidence="1">The sequence shown here is derived from an EMBL/GenBank/DDBJ whole genome shotgun (WGS) entry which is preliminary data.</text>
</comment>
<gene>
    <name evidence="1" type="ORF">GAK30_03309</name>
</gene>
<dbReference type="AlphaFoldDB" id="A0A7V8FLH4"/>
<protein>
    <submittedName>
        <fullName evidence="1">Uncharacterized protein</fullName>
    </submittedName>
</protein>
<dbReference type="Proteomes" id="UP000461670">
    <property type="component" value="Unassembled WGS sequence"/>
</dbReference>